<comment type="catalytic activity">
    <reaction evidence="13">
        <text>3-demethylubiquinone-10 + NADPH + 2 H(+) = 3-demethylubiquinol-10 + NADP(+)</text>
        <dbReference type="Rhea" id="RHEA:83247"/>
        <dbReference type="ChEBI" id="CHEBI:15378"/>
        <dbReference type="ChEBI" id="CHEBI:57783"/>
        <dbReference type="ChEBI" id="CHEBI:58349"/>
        <dbReference type="ChEBI" id="CHEBI:64182"/>
        <dbReference type="ChEBI" id="CHEBI:231824"/>
    </reaction>
</comment>
<gene>
    <name evidence="19" type="ORF">C0Q70_11746</name>
</gene>
<comment type="catalytic activity">
    <reaction evidence="14">
        <text>a 3-demethylubiquinone + NADH + 2 H(+) = a 3-demethylubiquinol + NAD(+)</text>
        <dbReference type="Rhea" id="RHEA:83235"/>
        <dbReference type="Rhea" id="RHEA-COMP:10914"/>
        <dbReference type="Rhea" id="RHEA-COMP:19654"/>
        <dbReference type="ChEBI" id="CHEBI:15378"/>
        <dbReference type="ChEBI" id="CHEBI:57540"/>
        <dbReference type="ChEBI" id="CHEBI:57945"/>
        <dbReference type="ChEBI" id="CHEBI:84422"/>
        <dbReference type="ChEBI" id="CHEBI:231825"/>
    </reaction>
</comment>
<evidence type="ECO:0000256" key="9">
    <source>
        <dbReference type="ARBA" id="ARBA00022946"/>
    </source>
</evidence>
<evidence type="ECO:0000256" key="15">
    <source>
        <dbReference type="ARBA" id="ARBA00051102"/>
    </source>
</evidence>
<name>A0A2T7P6X0_POMCA</name>
<evidence type="ECO:0000256" key="13">
    <source>
        <dbReference type="ARBA" id="ARBA00050485"/>
    </source>
</evidence>
<evidence type="ECO:0000256" key="10">
    <source>
        <dbReference type="ARBA" id="ARBA00023002"/>
    </source>
</evidence>
<dbReference type="InterPro" id="IPR037397">
    <property type="entry name" value="RTN4IP1"/>
</dbReference>
<dbReference type="FunFam" id="3.90.180.10:FF:000009">
    <property type="entry name" value="Reticulon-4-interacting protein 1, mitochondrial"/>
    <property type="match status" value="1"/>
</dbReference>
<evidence type="ECO:0000256" key="4">
    <source>
        <dbReference type="ARBA" id="ARBA00010371"/>
    </source>
</evidence>
<dbReference type="PANTHER" id="PTHR11695">
    <property type="entry name" value="ALCOHOL DEHYDROGENASE RELATED"/>
    <property type="match status" value="1"/>
</dbReference>
<dbReference type="Gene3D" id="3.90.180.10">
    <property type="entry name" value="Medium-chain alcohol dehydrogenases, catalytic domain"/>
    <property type="match status" value="1"/>
</dbReference>
<organism evidence="19 20">
    <name type="scientific">Pomacea canaliculata</name>
    <name type="common">Golden apple snail</name>
    <dbReference type="NCBI Taxonomy" id="400727"/>
    <lineage>
        <taxon>Eukaryota</taxon>
        <taxon>Metazoa</taxon>
        <taxon>Spiralia</taxon>
        <taxon>Lophotrochozoa</taxon>
        <taxon>Mollusca</taxon>
        <taxon>Gastropoda</taxon>
        <taxon>Caenogastropoda</taxon>
        <taxon>Architaenioglossa</taxon>
        <taxon>Ampullarioidea</taxon>
        <taxon>Ampullariidae</taxon>
        <taxon>Pomacea</taxon>
    </lineage>
</organism>
<proteinExistence type="inferred from homology"/>
<evidence type="ECO:0000256" key="1">
    <source>
        <dbReference type="ARBA" id="ARBA00004294"/>
    </source>
</evidence>
<dbReference type="AlphaFoldDB" id="A0A2T7P6X0"/>
<dbReference type="Proteomes" id="UP000245119">
    <property type="component" value="Linkage Group LG6"/>
</dbReference>
<evidence type="ECO:0000256" key="14">
    <source>
        <dbReference type="ARBA" id="ARBA00050566"/>
    </source>
</evidence>
<evidence type="ECO:0000313" key="19">
    <source>
        <dbReference type="EMBL" id="PVD29149.1"/>
    </source>
</evidence>
<reference evidence="19 20" key="1">
    <citation type="submission" date="2018-04" db="EMBL/GenBank/DDBJ databases">
        <title>The genome of golden apple snail Pomacea canaliculata provides insight into stress tolerance and invasive adaptation.</title>
        <authorList>
            <person name="Liu C."/>
            <person name="Liu B."/>
            <person name="Ren Y."/>
            <person name="Zhang Y."/>
            <person name="Wang H."/>
            <person name="Li S."/>
            <person name="Jiang F."/>
            <person name="Yin L."/>
            <person name="Zhang G."/>
            <person name="Qian W."/>
            <person name="Fan W."/>
        </authorList>
    </citation>
    <scope>NUCLEOTIDE SEQUENCE [LARGE SCALE GENOMIC DNA]</scope>
    <source>
        <strain evidence="19">SZHN2017</strain>
        <tissue evidence="19">Muscle</tissue>
    </source>
</reference>
<dbReference type="EMBL" id="PZQS01000006">
    <property type="protein sequence ID" value="PVD29149.1"/>
    <property type="molecule type" value="Genomic_DNA"/>
</dbReference>
<keyword evidence="9" id="KW-0809">Transit peptide</keyword>
<evidence type="ECO:0000256" key="3">
    <source>
        <dbReference type="ARBA" id="ARBA00004749"/>
    </source>
</evidence>
<dbReference type="GO" id="GO:0016491">
    <property type="term" value="F:oxidoreductase activity"/>
    <property type="evidence" value="ECO:0007669"/>
    <property type="project" value="UniProtKB-KW"/>
</dbReference>
<dbReference type="SMART" id="SM00829">
    <property type="entry name" value="PKS_ER"/>
    <property type="match status" value="1"/>
</dbReference>
<evidence type="ECO:0000256" key="17">
    <source>
        <dbReference type="ARBA" id="ARBA00071154"/>
    </source>
</evidence>
<dbReference type="SUPFAM" id="SSF50129">
    <property type="entry name" value="GroES-like"/>
    <property type="match status" value="1"/>
</dbReference>
<dbReference type="GO" id="GO:0000166">
    <property type="term" value="F:nucleotide binding"/>
    <property type="evidence" value="ECO:0007669"/>
    <property type="project" value="UniProtKB-KW"/>
</dbReference>
<dbReference type="InterPro" id="IPR020843">
    <property type="entry name" value="ER"/>
</dbReference>
<dbReference type="InterPro" id="IPR036291">
    <property type="entry name" value="NAD(P)-bd_dom_sf"/>
</dbReference>
<keyword evidence="5" id="KW-0547">Nucleotide-binding</keyword>
<dbReference type="STRING" id="400727.A0A2T7P6X0"/>
<evidence type="ECO:0000259" key="18">
    <source>
        <dbReference type="SMART" id="SM00829"/>
    </source>
</evidence>
<evidence type="ECO:0000256" key="16">
    <source>
        <dbReference type="ARBA" id="ARBA00051220"/>
    </source>
</evidence>
<evidence type="ECO:0000256" key="5">
    <source>
        <dbReference type="ARBA" id="ARBA00022741"/>
    </source>
</evidence>
<evidence type="ECO:0000256" key="8">
    <source>
        <dbReference type="ARBA" id="ARBA00022902"/>
    </source>
</evidence>
<evidence type="ECO:0000313" key="20">
    <source>
        <dbReference type="Proteomes" id="UP000245119"/>
    </source>
</evidence>
<keyword evidence="7" id="KW-0521">NADP</keyword>
<comment type="pathway">
    <text evidence="3">Cofactor biosynthesis; ubiquinone biosynthesis.</text>
</comment>
<protein>
    <recommendedName>
        <fullName evidence="17">NAD(P)H oxidoreductase RTN4IP1, mitochondrial</fullName>
    </recommendedName>
</protein>
<keyword evidence="20" id="KW-1185">Reference proteome</keyword>
<comment type="caution">
    <text evidence="19">The sequence shown here is derived from an EMBL/GenBank/DDBJ whole genome shotgun (WGS) entry which is preliminary data.</text>
</comment>
<dbReference type="CDD" id="cd08248">
    <property type="entry name" value="RTN4I1"/>
    <property type="match status" value="1"/>
</dbReference>
<evidence type="ECO:0000256" key="11">
    <source>
        <dbReference type="ARBA" id="ARBA00023128"/>
    </source>
</evidence>
<accession>A0A2T7P6X0</accession>
<keyword evidence="12" id="KW-0472">Membrane</keyword>
<dbReference type="Pfam" id="PF13602">
    <property type="entry name" value="ADH_zinc_N_2"/>
    <property type="match status" value="1"/>
</dbReference>
<dbReference type="OrthoDB" id="48317at2759"/>
<keyword evidence="10" id="KW-0560">Oxidoreductase</keyword>
<dbReference type="SUPFAM" id="SSF51735">
    <property type="entry name" value="NAD(P)-binding Rossmann-fold domains"/>
    <property type="match status" value="1"/>
</dbReference>
<evidence type="ECO:0000256" key="6">
    <source>
        <dbReference type="ARBA" id="ARBA00022787"/>
    </source>
</evidence>
<dbReference type="InterPro" id="IPR050700">
    <property type="entry name" value="YIM1/Zinc_Alcohol_DH_Fams"/>
</dbReference>
<feature type="domain" description="Enoyl reductase (ER)" evidence="18">
    <location>
        <begin position="10"/>
        <end position="351"/>
    </location>
</feature>
<keyword evidence="6" id="KW-1000">Mitochondrion outer membrane</keyword>
<sequence length="355" mass="38897">MEAWLIHQYGGNNELALYDKVRTPTIKSPNELLIKVYAASVNPIDVKMRSGYGKKLLKLLRMQQTGLNPGSEFPLILGRDFSGVVVETGQAVKNFKPGDEIWGALGAHKQGTHAQFTVASENEISKKPENLTHIEAASIPYVALTSWAALCSVGELSEKNARRKRILVQGGSGGIGSFSIQLLKAWDAHVTATCSTDAVEFVKNLGADVVIDYKTQNARKELSRLKPYDFVLDTVGGQVADYSFDLLATWKNAKLVTIITPLLKNADTFGYVPGLAKSAFSLGSNLLKGVTGGRHYRWAIFVPNSYALSKVGHLVQRTEIRPVIEQVYPFKELSEAYANVEKGHNRGKTVVDMST</sequence>
<dbReference type="FunFam" id="3.40.50.720:FF:000147">
    <property type="entry name" value="Reticulon-4-interacting protein 1 homolog, mitochondrial"/>
    <property type="match status" value="1"/>
</dbReference>
<evidence type="ECO:0000256" key="2">
    <source>
        <dbReference type="ARBA" id="ARBA00004305"/>
    </source>
</evidence>
<dbReference type="GO" id="GO:0007399">
    <property type="term" value="P:nervous system development"/>
    <property type="evidence" value="ECO:0007669"/>
    <property type="project" value="UniProtKB-KW"/>
</dbReference>
<dbReference type="PANTHER" id="PTHR11695:SF294">
    <property type="entry name" value="RETICULON-4-INTERACTING PROTEIN 1, MITOCHONDRIAL"/>
    <property type="match status" value="1"/>
</dbReference>
<dbReference type="InterPro" id="IPR013154">
    <property type="entry name" value="ADH-like_N"/>
</dbReference>
<comment type="catalytic activity">
    <reaction evidence="16">
        <text>a 3-demethylubiquinone + NADPH + 2 H(+) = a 3-demethylubiquinol + NADP(+)</text>
        <dbReference type="Rhea" id="RHEA:83239"/>
        <dbReference type="Rhea" id="RHEA-COMP:10914"/>
        <dbReference type="Rhea" id="RHEA-COMP:19654"/>
        <dbReference type="ChEBI" id="CHEBI:15378"/>
        <dbReference type="ChEBI" id="CHEBI:57783"/>
        <dbReference type="ChEBI" id="CHEBI:58349"/>
        <dbReference type="ChEBI" id="CHEBI:84422"/>
        <dbReference type="ChEBI" id="CHEBI:231825"/>
    </reaction>
</comment>
<dbReference type="Gene3D" id="3.40.50.720">
    <property type="entry name" value="NAD(P)-binding Rossmann-like Domain"/>
    <property type="match status" value="1"/>
</dbReference>
<comment type="catalytic activity">
    <reaction evidence="15">
        <text>3-demethylubiquinone-10 + NADH + 2 H(+) = 3-demethylubiquinol-10 + NAD(+)</text>
        <dbReference type="Rhea" id="RHEA:83243"/>
        <dbReference type="ChEBI" id="CHEBI:15378"/>
        <dbReference type="ChEBI" id="CHEBI:57540"/>
        <dbReference type="ChEBI" id="CHEBI:57945"/>
        <dbReference type="ChEBI" id="CHEBI:64182"/>
        <dbReference type="ChEBI" id="CHEBI:231824"/>
    </reaction>
</comment>
<dbReference type="InterPro" id="IPR011032">
    <property type="entry name" value="GroES-like_sf"/>
</dbReference>
<dbReference type="GO" id="GO:0005741">
    <property type="term" value="C:mitochondrial outer membrane"/>
    <property type="evidence" value="ECO:0007669"/>
    <property type="project" value="UniProtKB-SubCell"/>
</dbReference>
<dbReference type="GO" id="GO:0005759">
    <property type="term" value="C:mitochondrial matrix"/>
    <property type="evidence" value="ECO:0007669"/>
    <property type="project" value="UniProtKB-SubCell"/>
</dbReference>
<keyword evidence="11" id="KW-0496">Mitochondrion</keyword>
<comment type="similarity">
    <text evidence="4">Belongs to the zinc-containing alcohol dehydrogenase family. Quinone oxidoreductase subfamily.</text>
</comment>
<evidence type="ECO:0000256" key="7">
    <source>
        <dbReference type="ARBA" id="ARBA00022857"/>
    </source>
</evidence>
<keyword evidence="8" id="KW-0524">Neurogenesis</keyword>
<comment type="subcellular location">
    <subcellularLocation>
        <location evidence="2">Mitochondrion matrix</location>
    </subcellularLocation>
    <subcellularLocation>
        <location evidence="1">Mitochondrion outer membrane</location>
    </subcellularLocation>
</comment>
<evidence type="ECO:0000256" key="12">
    <source>
        <dbReference type="ARBA" id="ARBA00023136"/>
    </source>
</evidence>
<dbReference type="Pfam" id="PF08240">
    <property type="entry name" value="ADH_N"/>
    <property type="match status" value="1"/>
</dbReference>